<name>A0A6N6VZ80_9BACT</name>
<gene>
    <name evidence="2" type="ORF">GCL60_05810</name>
</gene>
<evidence type="ECO:0000313" key="2">
    <source>
        <dbReference type="EMBL" id="KAB8039778.1"/>
    </source>
</evidence>
<dbReference type="EMBL" id="WFLM01000002">
    <property type="protein sequence ID" value="KAB8039778.1"/>
    <property type="molecule type" value="Genomic_DNA"/>
</dbReference>
<feature type="chain" id="PRO_5026972049" description="Tetratricopeptide repeat protein" evidence="1">
    <location>
        <begin position="27"/>
        <end position="228"/>
    </location>
</feature>
<dbReference type="AlphaFoldDB" id="A0A6N6VZ80"/>
<keyword evidence="1" id="KW-0732">Signal</keyword>
<reference evidence="2 3" key="1">
    <citation type="submission" date="2019-10" db="EMBL/GenBank/DDBJ databases">
        <title>New species of Slilvanegrellaceae.</title>
        <authorList>
            <person name="Pitt A."/>
            <person name="Hahn M.W."/>
        </authorList>
    </citation>
    <scope>NUCLEOTIDE SEQUENCE [LARGE SCALE GENOMIC DNA]</scope>
    <source>
        <strain evidence="2 3">SP-Ram-0.45-NSY-1</strain>
    </source>
</reference>
<organism evidence="2 3">
    <name type="scientific">Silvanigrella paludirubra</name>
    <dbReference type="NCBI Taxonomy" id="2499159"/>
    <lineage>
        <taxon>Bacteria</taxon>
        <taxon>Pseudomonadati</taxon>
        <taxon>Bdellovibrionota</taxon>
        <taxon>Oligoflexia</taxon>
        <taxon>Silvanigrellales</taxon>
        <taxon>Silvanigrellaceae</taxon>
        <taxon>Silvanigrella</taxon>
    </lineage>
</organism>
<accession>A0A6N6VZ80</accession>
<protein>
    <recommendedName>
        <fullName evidence="4">Tetratricopeptide repeat protein</fullName>
    </recommendedName>
</protein>
<evidence type="ECO:0000313" key="3">
    <source>
        <dbReference type="Proteomes" id="UP000437748"/>
    </source>
</evidence>
<dbReference type="PROSITE" id="PS51257">
    <property type="entry name" value="PROKAR_LIPOPROTEIN"/>
    <property type="match status" value="1"/>
</dbReference>
<evidence type="ECO:0008006" key="4">
    <source>
        <dbReference type="Google" id="ProtNLM"/>
    </source>
</evidence>
<dbReference type="OrthoDB" id="5296210at2"/>
<comment type="caution">
    <text evidence="2">The sequence shown here is derived from an EMBL/GenBank/DDBJ whole genome shotgun (WGS) entry which is preliminary data.</text>
</comment>
<dbReference type="Proteomes" id="UP000437748">
    <property type="component" value="Unassembled WGS sequence"/>
</dbReference>
<dbReference type="RefSeq" id="WP_153419262.1">
    <property type="nucleotide sequence ID" value="NZ_WFLM01000002.1"/>
</dbReference>
<sequence length="228" mass="23969">MKKRNFIFAISLLTVATLSCGGNVLATLSTKKSLQEQAINDMQNGNYADAQTKLLTLIANDPTNYSAVSLLASCYAAIGGIKLYDILIKAATDKSLSNPSSNPINFSAALLPTPTAFIFSQLVLATNTMATIPTASLTSDMSFLQQMLLGIYLLLQMQDLLNTLRASGTLTNAQIALLFSTIANVNGASNSGNSNQLTQAITSVTSGITNSAGGTQAQQVSNFLTPFI</sequence>
<proteinExistence type="predicted"/>
<feature type="signal peptide" evidence="1">
    <location>
        <begin position="1"/>
        <end position="26"/>
    </location>
</feature>
<keyword evidence="3" id="KW-1185">Reference proteome</keyword>
<evidence type="ECO:0000256" key="1">
    <source>
        <dbReference type="SAM" id="SignalP"/>
    </source>
</evidence>